<dbReference type="InterPro" id="IPR003313">
    <property type="entry name" value="AraC-bd"/>
</dbReference>
<dbReference type="Gene3D" id="1.10.10.60">
    <property type="entry name" value="Homeodomain-like"/>
    <property type="match status" value="2"/>
</dbReference>
<dbReference type="PROSITE" id="PS01124">
    <property type="entry name" value="HTH_ARAC_FAMILY_2"/>
    <property type="match status" value="1"/>
</dbReference>
<dbReference type="InterPro" id="IPR018062">
    <property type="entry name" value="HTH_AraC-typ_CS"/>
</dbReference>
<dbReference type="Gene3D" id="2.60.120.10">
    <property type="entry name" value="Jelly Rolls"/>
    <property type="match status" value="1"/>
</dbReference>
<dbReference type="SMART" id="SM00342">
    <property type="entry name" value="HTH_ARAC"/>
    <property type="match status" value="1"/>
</dbReference>
<dbReference type="Pfam" id="PF12833">
    <property type="entry name" value="HTH_18"/>
    <property type="match status" value="1"/>
</dbReference>
<sequence length="297" mass="34641">MNKDHSLEEDVRHGTQERPLTAMHFTTGPGTIYPEHFYVERHWHHNVEILKAIKGSFLVELNLENFVLQEGEIGFINSGELHQIEGTGQDTVHDVLIFNPHILEFTYQDEFQKEFAAPLLAHVSSLPRVIGPRDGIYRKISELFDQAAECGLEENEGWYFRAKLFLLEMMYELDRNRRMVAAASVLNASEKERIDRYKKIVSYVEKHYMEKITLEQLAGEAQCNPQYLCHFFKEIANISPVQYLIGYRIEKAKEMLEDTTKTVLEVSLDCGFENVSYFIRQFKRAAGITPREYRKQL</sequence>
<evidence type="ECO:0000313" key="7">
    <source>
        <dbReference type="Proteomes" id="UP000245845"/>
    </source>
</evidence>
<accession>A0A2Y9BHW1</accession>
<evidence type="ECO:0000313" key="6">
    <source>
        <dbReference type="EMBL" id="PWJ23675.1"/>
    </source>
</evidence>
<dbReference type="PROSITE" id="PS00041">
    <property type="entry name" value="HTH_ARAC_FAMILY_1"/>
    <property type="match status" value="1"/>
</dbReference>
<dbReference type="PRINTS" id="PR00032">
    <property type="entry name" value="HTHARAC"/>
</dbReference>
<reference evidence="6 7" key="1">
    <citation type="submission" date="2018-05" db="EMBL/GenBank/DDBJ databases">
        <title>The Hungate 1000. A catalogue of reference genomes from the rumen microbiome.</title>
        <authorList>
            <person name="Kelly W."/>
        </authorList>
    </citation>
    <scope>NUCLEOTIDE SEQUENCE [LARGE SCALE GENOMIC DNA]</scope>
    <source>
        <strain evidence="6 7">NLAE-zl-C242</strain>
    </source>
</reference>
<evidence type="ECO:0000256" key="2">
    <source>
        <dbReference type="ARBA" id="ARBA00023125"/>
    </source>
</evidence>
<dbReference type="OrthoDB" id="1650670at2"/>
<protein>
    <submittedName>
        <fullName evidence="6">Xylan 1,4-beta-xylosidase</fullName>
    </submittedName>
</protein>
<evidence type="ECO:0000256" key="1">
    <source>
        <dbReference type="ARBA" id="ARBA00023015"/>
    </source>
</evidence>
<dbReference type="InterPro" id="IPR009057">
    <property type="entry name" value="Homeodomain-like_sf"/>
</dbReference>
<feature type="domain" description="HTH araC/xylS-type" evidence="5">
    <location>
        <begin position="198"/>
        <end position="296"/>
    </location>
</feature>
<feature type="compositionally biased region" description="Basic and acidic residues" evidence="4">
    <location>
        <begin position="1"/>
        <end position="16"/>
    </location>
</feature>
<keyword evidence="7" id="KW-1185">Reference proteome</keyword>
<dbReference type="Proteomes" id="UP000245845">
    <property type="component" value="Unassembled WGS sequence"/>
</dbReference>
<dbReference type="InterPro" id="IPR018060">
    <property type="entry name" value="HTH_AraC"/>
</dbReference>
<dbReference type="GO" id="GO:0003700">
    <property type="term" value="F:DNA-binding transcription factor activity"/>
    <property type="evidence" value="ECO:0007669"/>
    <property type="project" value="InterPro"/>
</dbReference>
<evidence type="ECO:0000259" key="5">
    <source>
        <dbReference type="PROSITE" id="PS01124"/>
    </source>
</evidence>
<comment type="caution">
    <text evidence="6">The sequence shown here is derived from an EMBL/GenBank/DDBJ whole genome shotgun (WGS) entry which is preliminary data.</text>
</comment>
<dbReference type="GO" id="GO:0043565">
    <property type="term" value="F:sequence-specific DNA binding"/>
    <property type="evidence" value="ECO:0007669"/>
    <property type="project" value="InterPro"/>
</dbReference>
<dbReference type="PANTHER" id="PTHR43280">
    <property type="entry name" value="ARAC-FAMILY TRANSCRIPTIONAL REGULATOR"/>
    <property type="match status" value="1"/>
</dbReference>
<dbReference type="PANTHER" id="PTHR43280:SF28">
    <property type="entry name" value="HTH-TYPE TRANSCRIPTIONAL ACTIVATOR RHAS"/>
    <property type="match status" value="1"/>
</dbReference>
<gene>
    <name evidence="6" type="ORF">A8806_113109</name>
</gene>
<dbReference type="InterPro" id="IPR020449">
    <property type="entry name" value="Tscrpt_reg_AraC-type_HTH"/>
</dbReference>
<keyword evidence="1" id="KW-0805">Transcription regulation</keyword>
<keyword evidence="2" id="KW-0238">DNA-binding</keyword>
<dbReference type="SUPFAM" id="SSF51182">
    <property type="entry name" value="RmlC-like cupins"/>
    <property type="match status" value="1"/>
</dbReference>
<dbReference type="AlphaFoldDB" id="A0A2Y9BHW1"/>
<dbReference type="RefSeq" id="WP_109732856.1">
    <property type="nucleotide sequence ID" value="NZ_BAAACK010000005.1"/>
</dbReference>
<dbReference type="InterPro" id="IPR011051">
    <property type="entry name" value="RmlC_Cupin_sf"/>
</dbReference>
<dbReference type="InterPro" id="IPR014710">
    <property type="entry name" value="RmlC-like_jellyroll"/>
</dbReference>
<keyword evidence="3" id="KW-0804">Transcription</keyword>
<proteinExistence type="predicted"/>
<organism evidence="6 7">
    <name type="scientific">Faecalicatena orotica</name>
    <dbReference type="NCBI Taxonomy" id="1544"/>
    <lineage>
        <taxon>Bacteria</taxon>
        <taxon>Bacillati</taxon>
        <taxon>Bacillota</taxon>
        <taxon>Clostridia</taxon>
        <taxon>Lachnospirales</taxon>
        <taxon>Lachnospiraceae</taxon>
        <taxon>Faecalicatena</taxon>
    </lineage>
</organism>
<feature type="region of interest" description="Disordered" evidence="4">
    <location>
        <begin position="1"/>
        <end position="24"/>
    </location>
</feature>
<dbReference type="SUPFAM" id="SSF46689">
    <property type="entry name" value="Homeodomain-like"/>
    <property type="match status" value="2"/>
</dbReference>
<name>A0A2Y9BHW1_9FIRM</name>
<evidence type="ECO:0000256" key="3">
    <source>
        <dbReference type="ARBA" id="ARBA00023163"/>
    </source>
</evidence>
<dbReference type="EMBL" id="QGDL01000013">
    <property type="protein sequence ID" value="PWJ23675.1"/>
    <property type="molecule type" value="Genomic_DNA"/>
</dbReference>
<evidence type="ECO:0000256" key="4">
    <source>
        <dbReference type="SAM" id="MobiDB-lite"/>
    </source>
</evidence>
<dbReference type="Pfam" id="PF02311">
    <property type="entry name" value="AraC_binding"/>
    <property type="match status" value="1"/>
</dbReference>